<evidence type="ECO:0000256" key="1">
    <source>
        <dbReference type="SAM" id="Phobius"/>
    </source>
</evidence>
<dbReference type="NCBIfam" id="TIGR03165">
    <property type="entry name" value="F1F0_chp_2"/>
    <property type="match status" value="1"/>
</dbReference>
<dbReference type="AlphaFoldDB" id="A0A194AJG1"/>
<keyword evidence="1" id="KW-0812">Transmembrane</keyword>
<dbReference type="InterPro" id="IPR017581">
    <property type="entry name" value="AtpR-like"/>
</dbReference>
<organism evidence="2 3">
    <name type="scientific">Desulfoplanes formicivorans</name>
    <dbReference type="NCBI Taxonomy" id="1592317"/>
    <lineage>
        <taxon>Bacteria</taxon>
        <taxon>Pseudomonadati</taxon>
        <taxon>Thermodesulfobacteriota</taxon>
        <taxon>Desulfovibrionia</taxon>
        <taxon>Desulfovibrionales</taxon>
        <taxon>Desulfoplanaceae</taxon>
        <taxon>Desulfoplanes</taxon>
    </lineage>
</organism>
<feature type="transmembrane region" description="Helical" evidence="1">
    <location>
        <begin position="65"/>
        <end position="84"/>
    </location>
</feature>
<name>A0A194AJG1_9BACT</name>
<dbReference type="RefSeq" id="WP_069859678.1">
    <property type="nucleotide sequence ID" value="NZ_BDFE01000017.1"/>
</dbReference>
<evidence type="ECO:0000313" key="2">
    <source>
        <dbReference type="EMBL" id="GAU09458.1"/>
    </source>
</evidence>
<accession>A0A194AJG1</accession>
<feature type="transmembrane region" description="Helical" evidence="1">
    <location>
        <begin position="40"/>
        <end position="59"/>
    </location>
</feature>
<evidence type="ECO:0008006" key="4">
    <source>
        <dbReference type="Google" id="ProtNLM"/>
    </source>
</evidence>
<keyword evidence="3" id="KW-1185">Reference proteome</keyword>
<comment type="caution">
    <text evidence="2">The sequence shown here is derived from an EMBL/GenBank/DDBJ whole genome shotgun (WGS) entry which is preliminary data.</text>
</comment>
<reference evidence="3" key="1">
    <citation type="submission" date="2016-06" db="EMBL/GenBank/DDBJ databases">
        <title>Draft genome sequence of Desulfoplanes formicivorans strain Pf12B.</title>
        <authorList>
            <person name="Watanabe M."/>
            <person name="Kojima H."/>
            <person name="Fukui M."/>
        </authorList>
    </citation>
    <scope>NUCLEOTIDE SEQUENCE [LARGE SCALE GENOMIC DNA]</scope>
    <source>
        <strain evidence="3">Pf12B</strain>
    </source>
</reference>
<gene>
    <name evidence="2" type="ORF">DPF_2184</name>
</gene>
<keyword evidence="1" id="KW-0472">Membrane</keyword>
<dbReference type="Pfam" id="PF12966">
    <property type="entry name" value="AtpR"/>
    <property type="match status" value="1"/>
</dbReference>
<proteinExistence type="predicted"/>
<feature type="transmembrane region" description="Helical" evidence="1">
    <location>
        <begin position="6"/>
        <end position="28"/>
    </location>
</feature>
<dbReference type="EMBL" id="BDFE01000017">
    <property type="protein sequence ID" value="GAU09458.1"/>
    <property type="molecule type" value="Genomic_DNA"/>
</dbReference>
<dbReference type="Proteomes" id="UP000095200">
    <property type="component" value="Unassembled WGS sequence"/>
</dbReference>
<protein>
    <recommendedName>
        <fullName evidence="4">ATPase F0F1</fullName>
    </recommendedName>
</protein>
<dbReference type="STRING" id="1592317.DPF_2184"/>
<keyword evidence="1" id="KW-1133">Transmembrane helix</keyword>
<evidence type="ECO:0000313" key="3">
    <source>
        <dbReference type="Proteomes" id="UP000095200"/>
    </source>
</evidence>
<sequence length="95" mass="10894">MNPWPDITRALLAGLATGLFFFGGLLWTVRRIPGCARPKILVWTSFVVRQTITVATMVFVCRDQWERWAAAMIGFLVIRTLLITRQQAGMKRKRT</sequence>